<accession>A0ABS0I1X9</accession>
<dbReference type="EMBL" id="JADQDM010000002">
    <property type="protein sequence ID" value="MBF9220945.1"/>
    <property type="molecule type" value="Genomic_DNA"/>
</dbReference>
<reference evidence="1 2" key="1">
    <citation type="submission" date="2020-11" db="EMBL/GenBank/DDBJ databases">
        <authorList>
            <person name="Kim M.K."/>
        </authorList>
    </citation>
    <scope>NUCLEOTIDE SEQUENCE [LARGE SCALE GENOMIC DNA]</scope>
    <source>
        <strain evidence="1 2">BT662</strain>
    </source>
</reference>
<proteinExistence type="predicted"/>
<sequence>MITQPQSFPEKIFCSGRTAGSFCTDWEAKVLRLLMKILSGAKLTGFWENGLQRFLKSGRSILSFGY</sequence>
<dbReference type="RefSeq" id="WP_196292369.1">
    <property type="nucleotide sequence ID" value="NZ_JADQDM010000002.1"/>
</dbReference>
<evidence type="ECO:0000313" key="2">
    <source>
        <dbReference type="Proteomes" id="UP000618931"/>
    </source>
</evidence>
<name>A0ABS0I1X9_9BACT</name>
<protein>
    <submittedName>
        <fullName evidence="1">Uncharacterized protein</fullName>
    </submittedName>
</protein>
<evidence type="ECO:0000313" key="1">
    <source>
        <dbReference type="EMBL" id="MBF9220945.1"/>
    </source>
</evidence>
<dbReference type="Proteomes" id="UP000618931">
    <property type="component" value="Unassembled WGS sequence"/>
</dbReference>
<organism evidence="1 2">
    <name type="scientific">Hymenobacter ruricola</name>
    <dbReference type="NCBI Taxonomy" id="2791023"/>
    <lineage>
        <taxon>Bacteria</taxon>
        <taxon>Pseudomonadati</taxon>
        <taxon>Bacteroidota</taxon>
        <taxon>Cytophagia</taxon>
        <taxon>Cytophagales</taxon>
        <taxon>Hymenobacteraceae</taxon>
        <taxon>Hymenobacter</taxon>
    </lineage>
</organism>
<gene>
    <name evidence="1" type="ORF">I2H31_07510</name>
</gene>
<comment type="caution">
    <text evidence="1">The sequence shown here is derived from an EMBL/GenBank/DDBJ whole genome shotgun (WGS) entry which is preliminary data.</text>
</comment>
<keyword evidence="2" id="KW-1185">Reference proteome</keyword>